<feature type="binding site" evidence="8">
    <location>
        <position position="94"/>
    </location>
    <ligand>
        <name>Zn(2+)</name>
        <dbReference type="ChEBI" id="CHEBI:29105"/>
        <note>catalytic</note>
    </ligand>
</feature>
<dbReference type="RefSeq" id="WP_379655839.1">
    <property type="nucleotide sequence ID" value="NZ_JBHTKN010000003.1"/>
</dbReference>
<dbReference type="GO" id="GO:0052717">
    <property type="term" value="F:tRNA-specific adenosine-34 deaminase activity"/>
    <property type="evidence" value="ECO:0007669"/>
    <property type="project" value="UniProtKB-EC"/>
</dbReference>
<name>A0ABW3LTZ0_9GAMM</name>
<keyword evidence="11" id="KW-1185">Reference proteome</keyword>
<evidence type="ECO:0000256" key="7">
    <source>
        <dbReference type="ARBA" id="ARBA00048045"/>
    </source>
</evidence>
<comment type="subunit">
    <text evidence="2 8">Homodimer.</text>
</comment>
<dbReference type="InterPro" id="IPR016192">
    <property type="entry name" value="APOBEC/CMP_deaminase_Zn-bd"/>
</dbReference>
<reference evidence="11" key="1">
    <citation type="journal article" date="2019" name="Int. J. Syst. Evol. Microbiol.">
        <title>The Global Catalogue of Microorganisms (GCM) 10K type strain sequencing project: providing services to taxonomists for standard genome sequencing and annotation.</title>
        <authorList>
            <consortium name="The Broad Institute Genomics Platform"/>
            <consortium name="The Broad Institute Genome Sequencing Center for Infectious Disease"/>
            <person name="Wu L."/>
            <person name="Ma J."/>
        </authorList>
    </citation>
    <scope>NUCLEOTIDE SEQUENCE [LARGE SCALE GENOMIC DNA]</scope>
    <source>
        <strain evidence="11">CCUG 55854</strain>
    </source>
</reference>
<dbReference type="HAMAP" id="MF_00972">
    <property type="entry name" value="tRNA_aden_deaminase"/>
    <property type="match status" value="1"/>
</dbReference>
<evidence type="ECO:0000313" key="11">
    <source>
        <dbReference type="Proteomes" id="UP001597033"/>
    </source>
</evidence>
<evidence type="ECO:0000256" key="2">
    <source>
        <dbReference type="ARBA" id="ARBA00011738"/>
    </source>
</evidence>
<comment type="catalytic activity">
    <reaction evidence="7 8">
        <text>adenosine(34) in tRNA + H2O + H(+) = inosine(34) in tRNA + NH4(+)</text>
        <dbReference type="Rhea" id="RHEA:43168"/>
        <dbReference type="Rhea" id="RHEA-COMP:10373"/>
        <dbReference type="Rhea" id="RHEA-COMP:10374"/>
        <dbReference type="ChEBI" id="CHEBI:15377"/>
        <dbReference type="ChEBI" id="CHEBI:15378"/>
        <dbReference type="ChEBI" id="CHEBI:28938"/>
        <dbReference type="ChEBI" id="CHEBI:74411"/>
        <dbReference type="ChEBI" id="CHEBI:82852"/>
        <dbReference type="EC" id="3.5.4.33"/>
    </reaction>
</comment>
<keyword evidence="4 8" id="KW-0479">Metal-binding</keyword>
<evidence type="ECO:0000256" key="4">
    <source>
        <dbReference type="ARBA" id="ARBA00022723"/>
    </source>
</evidence>
<dbReference type="PANTHER" id="PTHR11079">
    <property type="entry name" value="CYTOSINE DEAMINASE FAMILY MEMBER"/>
    <property type="match status" value="1"/>
</dbReference>
<dbReference type="InterPro" id="IPR016193">
    <property type="entry name" value="Cytidine_deaminase-like"/>
</dbReference>
<evidence type="ECO:0000256" key="6">
    <source>
        <dbReference type="ARBA" id="ARBA00022833"/>
    </source>
</evidence>
<dbReference type="Gene3D" id="3.40.140.10">
    <property type="entry name" value="Cytidine Deaminase, domain 2"/>
    <property type="match status" value="1"/>
</dbReference>
<evidence type="ECO:0000313" key="10">
    <source>
        <dbReference type="EMBL" id="MFD1041903.1"/>
    </source>
</evidence>
<dbReference type="InterPro" id="IPR002125">
    <property type="entry name" value="CMP_dCMP_dom"/>
</dbReference>
<dbReference type="InterPro" id="IPR028883">
    <property type="entry name" value="tRNA_aden_deaminase"/>
</dbReference>
<dbReference type="Proteomes" id="UP001597033">
    <property type="component" value="Unassembled WGS sequence"/>
</dbReference>
<gene>
    <name evidence="8 10" type="primary">tadA</name>
    <name evidence="10" type="ORF">ACFQ2N_06015</name>
</gene>
<feature type="active site" description="Proton donor" evidence="8">
    <location>
        <position position="63"/>
    </location>
</feature>
<dbReference type="Pfam" id="PF00383">
    <property type="entry name" value="dCMP_cyt_deam_1"/>
    <property type="match status" value="1"/>
</dbReference>
<dbReference type="NCBIfam" id="NF008113">
    <property type="entry name" value="PRK10860.1"/>
    <property type="match status" value="1"/>
</dbReference>
<feature type="binding site" evidence="8">
    <location>
        <position position="61"/>
    </location>
    <ligand>
        <name>Zn(2+)</name>
        <dbReference type="ChEBI" id="CHEBI:29105"/>
        <note>catalytic</note>
    </ligand>
</feature>
<feature type="binding site" evidence="8">
    <location>
        <position position="91"/>
    </location>
    <ligand>
        <name>Zn(2+)</name>
        <dbReference type="ChEBI" id="CHEBI:29105"/>
        <note>catalytic</note>
    </ligand>
</feature>
<dbReference type="PANTHER" id="PTHR11079:SF202">
    <property type="entry name" value="TRNA-SPECIFIC ADENOSINE DEAMINASE"/>
    <property type="match status" value="1"/>
</dbReference>
<dbReference type="SUPFAM" id="SSF53927">
    <property type="entry name" value="Cytidine deaminase-like"/>
    <property type="match status" value="1"/>
</dbReference>
<dbReference type="PROSITE" id="PS00903">
    <property type="entry name" value="CYT_DCMP_DEAMINASES_1"/>
    <property type="match status" value="1"/>
</dbReference>
<evidence type="ECO:0000259" key="9">
    <source>
        <dbReference type="PROSITE" id="PS51747"/>
    </source>
</evidence>
<evidence type="ECO:0000256" key="3">
    <source>
        <dbReference type="ARBA" id="ARBA00022694"/>
    </source>
</evidence>
<protein>
    <recommendedName>
        <fullName evidence="8">tRNA-specific adenosine deaminase</fullName>
        <ecNumber evidence="8">3.5.4.33</ecNumber>
    </recommendedName>
</protein>
<evidence type="ECO:0000256" key="5">
    <source>
        <dbReference type="ARBA" id="ARBA00022801"/>
    </source>
</evidence>
<comment type="cofactor">
    <cofactor evidence="8">
        <name>Zn(2+)</name>
        <dbReference type="ChEBI" id="CHEBI:29105"/>
    </cofactor>
    <text evidence="8">Binds 1 zinc ion per subunit.</text>
</comment>
<proteinExistence type="inferred from homology"/>
<feature type="domain" description="CMP/dCMP-type deaminase" evidence="9">
    <location>
        <begin position="8"/>
        <end position="137"/>
    </location>
</feature>
<evidence type="ECO:0000256" key="1">
    <source>
        <dbReference type="ARBA" id="ARBA00010669"/>
    </source>
</evidence>
<dbReference type="CDD" id="cd01285">
    <property type="entry name" value="nucleoside_deaminase"/>
    <property type="match status" value="1"/>
</dbReference>
<keyword evidence="6 8" id="KW-0862">Zinc</keyword>
<dbReference type="EMBL" id="JBHTKN010000003">
    <property type="protein sequence ID" value="MFD1041903.1"/>
    <property type="molecule type" value="Genomic_DNA"/>
</dbReference>
<comment type="caution">
    <text evidence="10">The sequence shown here is derived from an EMBL/GenBank/DDBJ whole genome shotgun (WGS) entry which is preliminary data.</text>
</comment>
<keyword evidence="5 8" id="KW-0378">Hydrolase</keyword>
<comment type="function">
    <text evidence="8">Catalyzes the deamination of adenosine to inosine at the wobble position 34 of tRNA(Arg2).</text>
</comment>
<accession>A0ABW3LTZ0</accession>
<dbReference type="PROSITE" id="PS51747">
    <property type="entry name" value="CYT_DCMP_DEAMINASES_2"/>
    <property type="match status" value="1"/>
</dbReference>
<organism evidence="10 11">
    <name type="scientific">Pseudoxanthomonas kaohsiungensis</name>
    <dbReference type="NCBI Taxonomy" id="283923"/>
    <lineage>
        <taxon>Bacteria</taxon>
        <taxon>Pseudomonadati</taxon>
        <taxon>Pseudomonadota</taxon>
        <taxon>Gammaproteobacteria</taxon>
        <taxon>Lysobacterales</taxon>
        <taxon>Lysobacteraceae</taxon>
        <taxon>Pseudoxanthomonas</taxon>
    </lineage>
</organism>
<comment type="similarity">
    <text evidence="1">Belongs to the cytidine and deoxycytidylate deaminase family. ADAT2 subfamily.</text>
</comment>
<dbReference type="EC" id="3.5.4.33" evidence="8"/>
<evidence type="ECO:0000256" key="8">
    <source>
        <dbReference type="HAMAP-Rule" id="MF_00972"/>
    </source>
</evidence>
<sequence length="162" mass="17630">MSQDDQATLDERWMRHAFALAERAQGEYDEIPVGAVLVGADGRLLGEGWNRNILDHDPSAHAEIVAMREAGRALGNHRLVGSTLYVTLEPCAMCAMALVHARVARVVYGAADPKTGACGSVFDMLADPRHNHRVQVSGGVLGEEAGRRLSNYFRAKRGRPLL</sequence>
<keyword evidence="3 8" id="KW-0819">tRNA processing</keyword>